<evidence type="ECO:0000256" key="1">
    <source>
        <dbReference type="ARBA" id="ARBA00010554"/>
    </source>
</evidence>
<dbReference type="Gene3D" id="3.30.70.120">
    <property type="match status" value="1"/>
</dbReference>
<dbReference type="Proteomes" id="UP000293562">
    <property type="component" value="Unassembled WGS sequence"/>
</dbReference>
<dbReference type="InterPro" id="IPR003793">
    <property type="entry name" value="UPF0166"/>
</dbReference>
<dbReference type="RefSeq" id="WP_130306158.1">
    <property type="nucleotide sequence ID" value="NZ_SHKN01000001.1"/>
</dbReference>
<dbReference type="InterPro" id="IPR011322">
    <property type="entry name" value="N-reg_PII-like_a/b"/>
</dbReference>
<dbReference type="PANTHER" id="PTHR35983">
    <property type="entry name" value="UPF0166 PROTEIN TM_0021"/>
    <property type="match status" value="1"/>
</dbReference>
<dbReference type="SUPFAM" id="SSF54913">
    <property type="entry name" value="GlnB-like"/>
    <property type="match status" value="1"/>
</dbReference>
<proteinExistence type="inferred from homology"/>
<protein>
    <submittedName>
        <fullName evidence="2">Uncharacterized protein</fullName>
    </submittedName>
</protein>
<gene>
    <name evidence="2" type="ORF">EV201_0896</name>
</gene>
<evidence type="ECO:0000313" key="2">
    <source>
        <dbReference type="EMBL" id="RZT96260.1"/>
    </source>
</evidence>
<name>A0A4Q7VJ97_9BACT</name>
<dbReference type="InterPro" id="IPR015867">
    <property type="entry name" value="N-reg_PII/ATP_PRibTrfase_C"/>
</dbReference>
<reference evidence="2 3" key="1">
    <citation type="submission" date="2019-02" db="EMBL/GenBank/DDBJ databases">
        <title>Genomic Encyclopedia of Type Strains, Phase IV (KMG-IV): sequencing the most valuable type-strain genomes for metagenomic binning, comparative biology and taxonomic classification.</title>
        <authorList>
            <person name="Goeker M."/>
        </authorList>
    </citation>
    <scope>NUCLEOTIDE SEQUENCE [LARGE SCALE GENOMIC DNA]</scope>
    <source>
        <strain evidence="2 3">DSM 28825</strain>
    </source>
</reference>
<sequence>MESKDYSVLKIYASSTDKMGMKLLYEHIVYLAKEKGISGVTVYRGVMGYGLSSTHISSSKFWELTEKLPIMIEMVDETEMLETFYQLIEPELLKMPKGCLVYLEPIKIKLLKSGIKK</sequence>
<comment type="similarity">
    <text evidence="1">Belongs to the UPF0166 family.</text>
</comment>
<organism evidence="2 3">
    <name type="scientific">Ancylomarina subtilis</name>
    <dbReference type="NCBI Taxonomy" id="1639035"/>
    <lineage>
        <taxon>Bacteria</taxon>
        <taxon>Pseudomonadati</taxon>
        <taxon>Bacteroidota</taxon>
        <taxon>Bacteroidia</taxon>
        <taxon>Marinilabiliales</taxon>
        <taxon>Marinifilaceae</taxon>
        <taxon>Ancylomarina</taxon>
    </lineage>
</organism>
<dbReference type="PANTHER" id="PTHR35983:SF1">
    <property type="entry name" value="UPF0166 PROTEIN TM_0021"/>
    <property type="match status" value="1"/>
</dbReference>
<accession>A0A4Q7VJ97</accession>
<dbReference type="EMBL" id="SHKN01000001">
    <property type="protein sequence ID" value="RZT96260.1"/>
    <property type="molecule type" value="Genomic_DNA"/>
</dbReference>
<keyword evidence="3" id="KW-1185">Reference proteome</keyword>
<evidence type="ECO:0000313" key="3">
    <source>
        <dbReference type="Proteomes" id="UP000293562"/>
    </source>
</evidence>
<comment type="caution">
    <text evidence="2">The sequence shown here is derived from an EMBL/GenBank/DDBJ whole genome shotgun (WGS) entry which is preliminary data.</text>
</comment>
<dbReference type="AlphaFoldDB" id="A0A4Q7VJ97"/>
<dbReference type="Pfam" id="PF02641">
    <property type="entry name" value="DUF190"/>
    <property type="match status" value="1"/>
</dbReference>
<dbReference type="OrthoDB" id="9795599at2"/>